<evidence type="ECO:0000313" key="1">
    <source>
        <dbReference type="EMBL" id="TQF08408.1"/>
    </source>
</evidence>
<name>A0A540WHE3_9BACT</name>
<dbReference type="InterPro" id="IPR009678">
    <property type="entry name" value="Phage_tail_completion_R"/>
</dbReference>
<dbReference type="Proteomes" id="UP000315369">
    <property type="component" value="Unassembled WGS sequence"/>
</dbReference>
<gene>
    <name evidence="1" type="ORF">FJV41_50090</name>
</gene>
<protein>
    <submittedName>
        <fullName evidence="1">Phage tail protein</fullName>
    </submittedName>
</protein>
<dbReference type="AlphaFoldDB" id="A0A540WHE3"/>
<keyword evidence="2" id="KW-1185">Reference proteome</keyword>
<evidence type="ECO:0000313" key="2">
    <source>
        <dbReference type="Proteomes" id="UP000315369"/>
    </source>
</evidence>
<organism evidence="1 2">
    <name type="scientific">Myxococcus llanfairpwllgwyngyllgogerychwyrndrobwllllantysiliogogogochensis</name>
    <dbReference type="NCBI Taxonomy" id="2590453"/>
    <lineage>
        <taxon>Bacteria</taxon>
        <taxon>Pseudomonadati</taxon>
        <taxon>Myxococcota</taxon>
        <taxon>Myxococcia</taxon>
        <taxon>Myxococcales</taxon>
        <taxon>Cystobacterineae</taxon>
        <taxon>Myxococcaceae</taxon>
        <taxon>Myxococcus</taxon>
    </lineage>
</organism>
<dbReference type="RefSeq" id="WP_181791562.1">
    <property type="nucleotide sequence ID" value="NZ_VIFM01000696.1"/>
</dbReference>
<accession>A0A540WHE3</accession>
<reference evidence="1 2" key="1">
    <citation type="submission" date="2019-06" db="EMBL/GenBank/DDBJ databases">
        <authorList>
            <person name="Livingstone P."/>
            <person name="Whitworth D."/>
        </authorList>
    </citation>
    <scope>NUCLEOTIDE SEQUENCE [LARGE SCALE GENOMIC DNA]</scope>
    <source>
        <strain evidence="1 2">AM401</strain>
    </source>
</reference>
<comment type="caution">
    <text evidence="1">The sequence shown here is derived from an EMBL/GenBank/DDBJ whole genome shotgun (WGS) entry which is preliminary data.</text>
</comment>
<dbReference type="EMBL" id="VIFM01000696">
    <property type="protein sequence ID" value="TQF08408.1"/>
    <property type="molecule type" value="Genomic_DNA"/>
</dbReference>
<dbReference type="Pfam" id="PF06891">
    <property type="entry name" value="P2_Phage_GpR"/>
    <property type="match status" value="1"/>
</dbReference>
<feature type="non-terminal residue" evidence="1">
    <location>
        <position position="52"/>
    </location>
</feature>
<proteinExistence type="predicted"/>
<sequence length="52" mass="5732">MLKPPSLRDHLVRALPHLARDPGKLVLTIGQGSVRTRATGSLAFEYSYTLQV</sequence>